<dbReference type="GO" id="GO:0005975">
    <property type="term" value="P:carbohydrate metabolic process"/>
    <property type="evidence" value="ECO:0007669"/>
    <property type="project" value="InterPro"/>
</dbReference>
<gene>
    <name evidence="1" type="ORF">SAMN05421810_103408</name>
</gene>
<protein>
    <submittedName>
        <fullName evidence="1">Predicted alpha-1,6-mannanase, GH76 family</fullName>
    </submittedName>
</protein>
<sequence>MTWAERAGRAEAAVAERHLRRLWGLPGTVLGRSGWPPTPGELWHRPWNYWWQAHLLDCLVDAELRAPAADRRRTIRRLARSVWLRNRCGWRNDYFDDMAWLALALQRAGAVTGRRWRAALRVLLDELRGAWTPDAGGGIWWRRGDDFKNAPANGPAAIAHARAGELDRAAAILGWLEATLVDPVTGLVWDGVRAGSGELERQVYTYCQGVFLGACLELSGVDGSAVGRAERTVVAVAGHCAPGGVLRGQDGGDGGLFAGILARYLALAVPRLPDPAAATARELVLGSAEACWSGATDAPGGPLFGAEWAEPAPSLPAVATDPARDLSVQVGAWMLLEAAATMTRG</sequence>
<dbReference type="OrthoDB" id="2505409at2"/>
<evidence type="ECO:0000313" key="1">
    <source>
        <dbReference type="EMBL" id="SFP78583.1"/>
    </source>
</evidence>
<dbReference type="InterPro" id="IPR053169">
    <property type="entry name" value="MUG_Protein"/>
</dbReference>
<dbReference type="Proteomes" id="UP000198727">
    <property type="component" value="Unassembled WGS sequence"/>
</dbReference>
<dbReference type="EMBL" id="FOWW01000003">
    <property type="protein sequence ID" value="SFP78583.1"/>
    <property type="molecule type" value="Genomic_DNA"/>
</dbReference>
<dbReference type="PANTHER" id="PTHR47791:SF3">
    <property type="entry name" value="MEIOTICALLY UP-REGULATED GENE 191 PROTEIN"/>
    <property type="match status" value="1"/>
</dbReference>
<name>A0A1I5T6E7_9PSEU</name>
<dbReference type="InterPro" id="IPR008928">
    <property type="entry name" value="6-hairpin_glycosidase_sf"/>
</dbReference>
<dbReference type="PANTHER" id="PTHR47791">
    <property type="entry name" value="MEIOTICALLY UP-REGULATED GENE 191 PROTEIN"/>
    <property type="match status" value="1"/>
</dbReference>
<keyword evidence="2" id="KW-1185">Reference proteome</keyword>
<dbReference type="Gene3D" id="1.50.10.20">
    <property type="match status" value="1"/>
</dbReference>
<proteinExistence type="predicted"/>
<dbReference type="AlphaFoldDB" id="A0A1I5T6E7"/>
<dbReference type="InterPro" id="IPR005198">
    <property type="entry name" value="Glyco_hydro_76"/>
</dbReference>
<dbReference type="SUPFAM" id="SSF48208">
    <property type="entry name" value="Six-hairpin glycosidases"/>
    <property type="match status" value="1"/>
</dbReference>
<organism evidence="1 2">
    <name type="scientific">Amycolatopsis arida</name>
    <dbReference type="NCBI Taxonomy" id="587909"/>
    <lineage>
        <taxon>Bacteria</taxon>
        <taxon>Bacillati</taxon>
        <taxon>Actinomycetota</taxon>
        <taxon>Actinomycetes</taxon>
        <taxon>Pseudonocardiales</taxon>
        <taxon>Pseudonocardiaceae</taxon>
        <taxon>Amycolatopsis</taxon>
    </lineage>
</organism>
<evidence type="ECO:0000313" key="2">
    <source>
        <dbReference type="Proteomes" id="UP000198727"/>
    </source>
</evidence>
<dbReference type="STRING" id="587909.SAMN05421810_103408"/>
<dbReference type="RefSeq" id="WP_092530037.1">
    <property type="nucleotide sequence ID" value="NZ_FOWW01000003.1"/>
</dbReference>
<reference evidence="2" key="1">
    <citation type="submission" date="2016-10" db="EMBL/GenBank/DDBJ databases">
        <authorList>
            <person name="Varghese N."/>
            <person name="Submissions S."/>
        </authorList>
    </citation>
    <scope>NUCLEOTIDE SEQUENCE [LARGE SCALE GENOMIC DNA]</scope>
    <source>
        <strain evidence="2">CGMCC 4.5579</strain>
    </source>
</reference>
<accession>A0A1I5T6E7</accession>
<dbReference type="Pfam" id="PF03663">
    <property type="entry name" value="Glyco_hydro_76"/>
    <property type="match status" value="1"/>
</dbReference>